<dbReference type="GO" id="GO:0016020">
    <property type="term" value="C:membrane"/>
    <property type="evidence" value="ECO:0007669"/>
    <property type="project" value="UniProtKB-SubCell"/>
</dbReference>
<feature type="domain" description="EamA" evidence="7">
    <location>
        <begin position="178"/>
        <end position="311"/>
    </location>
</feature>
<dbReference type="AlphaFoldDB" id="A0A561T239"/>
<feature type="domain" description="EamA" evidence="7">
    <location>
        <begin position="37"/>
        <end position="168"/>
    </location>
</feature>
<dbReference type="PANTHER" id="PTHR32322:SF2">
    <property type="entry name" value="EAMA DOMAIN-CONTAINING PROTEIN"/>
    <property type="match status" value="1"/>
</dbReference>
<comment type="subcellular location">
    <subcellularLocation>
        <location evidence="1">Membrane</location>
        <topology evidence="1">Multi-pass membrane protein</topology>
    </subcellularLocation>
</comment>
<evidence type="ECO:0000256" key="6">
    <source>
        <dbReference type="SAM" id="Phobius"/>
    </source>
</evidence>
<dbReference type="PANTHER" id="PTHR32322">
    <property type="entry name" value="INNER MEMBRANE TRANSPORTER"/>
    <property type="match status" value="1"/>
</dbReference>
<feature type="transmembrane region" description="Helical" evidence="6">
    <location>
        <begin position="238"/>
        <end position="259"/>
    </location>
</feature>
<feature type="transmembrane region" description="Helical" evidence="6">
    <location>
        <begin position="37"/>
        <end position="58"/>
    </location>
</feature>
<protein>
    <submittedName>
        <fullName evidence="8">Drug/metabolite transporter (DMT)-like permease</fullName>
    </submittedName>
</protein>
<dbReference type="InterPro" id="IPR037185">
    <property type="entry name" value="EmrE-like"/>
</dbReference>
<keyword evidence="3 6" id="KW-0812">Transmembrane</keyword>
<reference evidence="8 9" key="1">
    <citation type="submission" date="2019-06" db="EMBL/GenBank/DDBJ databases">
        <title>Sequencing the genomes of 1000 actinobacteria strains.</title>
        <authorList>
            <person name="Klenk H.-P."/>
        </authorList>
    </citation>
    <scope>NUCLEOTIDE SEQUENCE [LARGE SCALE GENOMIC DNA]</scope>
    <source>
        <strain evidence="8 9">DSM 45671</strain>
    </source>
</reference>
<evidence type="ECO:0000256" key="4">
    <source>
        <dbReference type="ARBA" id="ARBA00022989"/>
    </source>
</evidence>
<evidence type="ECO:0000256" key="1">
    <source>
        <dbReference type="ARBA" id="ARBA00004141"/>
    </source>
</evidence>
<organism evidence="8 9">
    <name type="scientific">Pseudonocardia hierapolitana</name>
    <dbReference type="NCBI Taxonomy" id="1128676"/>
    <lineage>
        <taxon>Bacteria</taxon>
        <taxon>Bacillati</taxon>
        <taxon>Actinomycetota</taxon>
        <taxon>Actinomycetes</taxon>
        <taxon>Pseudonocardiales</taxon>
        <taxon>Pseudonocardiaceae</taxon>
        <taxon>Pseudonocardia</taxon>
    </lineage>
</organism>
<keyword evidence="9" id="KW-1185">Reference proteome</keyword>
<gene>
    <name evidence="8" type="ORF">FHX44_117119</name>
</gene>
<dbReference type="SUPFAM" id="SSF103481">
    <property type="entry name" value="Multidrug resistance efflux transporter EmrE"/>
    <property type="match status" value="2"/>
</dbReference>
<evidence type="ECO:0000313" key="9">
    <source>
        <dbReference type="Proteomes" id="UP000321261"/>
    </source>
</evidence>
<dbReference type="Proteomes" id="UP000321261">
    <property type="component" value="Unassembled WGS sequence"/>
</dbReference>
<comment type="caution">
    <text evidence="8">The sequence shown here is derived from an EMBL/GenBank/DDBJ whole genome shotgun (WGS) entry which is preliminary data.</text>
</comment>
<name>A0A561T239_9PSEU</name>
<keyword evidence="5 6" id="KW-0472">Membrane</keyword>
<dbReference type="InterPro" id="IPR050638">
    <property type="entry name" value="AA-Vitamin_Transporters"/>
</dbReference>
<comment type="similarity">
    <text evidence="2">Belongs to the EamA transporter family.</text>
</comment>
<proteinExistence type="inferred from homology"/>
<feature type="transmembrane region" description="Helical" evidence="6">
    <location>
        <begin position="97"/>
        <end position="119"/>
    </location>
</feature>
<feature type="transmembrane region" description="Helical" evidence="6">
    <location>
        <begin position="152"/>
        <end position="172"/>
    </location>
</feature>
<feature type="transmembrane region" description="Helical" evidence="6">
    <location>
        <begin position="266"/>
        <end position="289"/>
    </location>
</feature>
<evidence type="ECO:0000313" key="8">
    <source>
        <dbReference type="EMBL" id="TWF81176.1"/>
    </source>
</evidence>
<feature type="transmembrane region" description="Helical" evidence="6">
    <location>
        <begin position="206"/>
        <end position="226"/>
    </location>
</feature>
<evidence type="ECO:0000256" key="5">
    <source>
        <dbReference type="ARBA" id="ARBA00023136"/>
    </source>
</evidence>
<feature type="transmembrane region" description="Helical" evidence="6">
    <location>
        <begin position="295"/>
        <end position="313"/>
    </location>
</feature>
<feature type="transmembrane region" description="Helical" evidence="6">
    <location>
        <begin position="64"/>
        <end position="85"/>
    </location>
</feature>
<dbReference type="EMBL" id="VIWU01000001">
    <property type="protein sequence ID" value="TWF81176.1"/>
    <property type="molecule type" value="Genomic_DNA"/>
</dbReference>
<keyword evidence="4 6" id="KW-1133">Transmembrane helix</keyword>
<dbReference type="InterPro" id="IPR000620">
    <property type="entry name" value="EamA_dom"/>
</dbReference>
<sequence>MIAALVPLSTSGMDLTAGPLGVRLWGMTIRTETRTGALAMGAVAMASVGGSVAVSGVLADAPLFTVQAIRYAAASLLLLALARAARVPIRLPRGAEWMWLSGVAALGLVLFNVALVRGSEHAEPAALGVAVACVPVVLALVGPLLEGGRPAPGAVIAAVVVTAGAALVQSGGRTDLAGLGWAATVLACEVGFTLLAVPVLRRHGPWGVSVHTCWIATAQLTVLAALTEGPGAATTLRGPHIAAIAYLAVVLTAVAFVLWYSAVGRLGTALAGLLTGVAPVAAAAVGVLLGGPVPGPTVCAGTALVVGGLLLGVRTRPDGKQQAEPKIPSAGTMG</sequence>
<evidence type="ECO:0000256" key="2">
    <source>
        <dbReference type="ARBA" id="ARBA00007362"/>
    </source>
</evidence>
<dbReference type="Pfam" id="PF00892">
    <property type="entry name" value="EamA"/>
    <property type="match status" value="2"/>
</dbReference>
<evidence type="ECO:0000259" key="7">
    <source>
        <dbReference type="Pfam" id="PF00892"/>
    </source>
</evidence>
<evidence type="ECO:0000256" key="3">
    <source>
        <dbReference type="ARBA" id="ARBA00022692"/>
    </source>
</evidence>
<feature type="transmembrane region" description="Helical" evidence="6">
    <location>
        <begin position="125"/>
        <end position="145"/>
    </location>
</feature>
<accession>A0A561T239</accession>
<feature type="transmembrane region" description="Helical" evidence="6">
    <location>
        <begin position="178"/>
        <end position="199"/>
    </location>
</feature>